<dbReference type="AlphaFoldDB" id="A0A832ZX35"/>
<dbReference type="Proteomes" id="UP000608579">
    <property type="component" value="Unassembled WGS sequence"/>
</dbReference>
<proteinExistence type="predicted"/>
<reference evidence="1" key="1">
    <citation type="journal article" date="2020" name="ISME J.">
        <title>Gammaproteobacteria mediating utilization of methyl-, sulfur- and petroleum organic compounds in deep ocean hydrothermal plumes.</title>
        <authorList>
            <person name="Zhou Z."/>
            <person name="Liu Y."/>
            <person name="Pan J."/>
            <person name="Cron B.R."/>
            <person name="Toner B.M."/>
            <person name="Anantharaman K."/>
            <person name="Breier J.A."/>
            <person name="Dick G.J."/>
            <person name="Li M."/>
        </authorList>
    </citation>
    <scope>NUCLEOTIDE SEQUENCE</scope>
    <source>
        <strain evidence="1">SZUA-1515</strain>
    </source>
</reference>
<comment type="caution">
    <text evidence="1">The sequence shown here is derived from an EMBL/GenBank/DDBJ whole genome shotgun (WGS) entry which is preliminary data.</text>
</comment>
<accession>A0A832ZX35</accession>
<protein>
    <submittedName>
        <fullName evidence="1">Uncharacterized protein</fullName>
    </submittedName>
</protein>
<name>A0A832ZX35_CALS0</name>
<evidence type="ECO:0000313" key="2">
    <source>
        <dbReference type="Proteomes" id="UP000608579"/>
    </source>
</evidence>
<evidence type="ECO:0000313" key="1">
    <source>
        <dbReference type="EMBL" id="HIQ29932.1"/>
    </source>
</evidence>
<sequence length="77" mass="9050">MKYKQERMECTPKDVLDFLVGETGRISLEYGGFLIEVYDSLGFPWSAVIRTLLRFNHEIWIESRDERIVILSKPKAD</sequence>
<dbReference type="EMBL" id="DQVM01000099">
    <property type="protein sequence ID" value="HIQ29932.1"/>
    <property type="molecule type" value="Genomic_DNA"/>
</dbReference>
<gene>
    <name evidence="1" type="ORF">EYH45_05145</name>
</gene>
<organism evidence="1 2">
    <name type="scientific">Caldiarchaeum subterraneum</name>
    <dbReference type="NCBI Taxonomy" id="311458"/>
    <lineage>
        <taxon>Archaea</taxon>
        <taxon>Nitrososphaerota</taxon>
        <taxon>Candidatus Caldarchaeales</taxon>
        <taxon>Candidatus Caldarchaeaceae</taxon>
        <taxon>Candidatus Caldarchaeum</taxon>
    </lineage>
</organism>